<evidence type="ECO:0000313" key="1">
    <source>
        <dbReference type="EMBL" id="QNB45516.1"/>
    </source>
</evidence>
<name>A0A7G6E0B2_THEFR</name>
<evidence type="ECO:0000313" key="2">
    <source>
        <dbReference type="Proteomes" id="UP000515847"/>
    </source>
</evidence>
<sequence length="312" mass="34923">MLFRTREYIGLSVGTEEMILVHVKQGRKKELGLGKVISLPVPEGAYADGVIADRKSLVHILAPLVKENRLKGVRASIAVNSRQAVIRSVRLPLMPEKELKQALEWEARRYIALANNQFTMDYLKLGVIDVEGAIYQDLLIVAVKENVLNELCLLLKEAGLKILAIDVEPMAYLYLRSFAAARGVWPALEDTWASVELSAEKTTVAFYQRDTLQFVHTIPLAYNNDPYLMGDIFREVQRSFDYYHLNLKRPQTSNVYLWGKGAGQALASFQGGLTYPVTYLPISSLTEVLNYSGEIDDSATLALGMALREVVL</sequence>
<reference evidence="1 2" key="1">
    <citation type="journal article" date="2019" name="Front. Microbiol.">
        <title>Thermoanaerosceptrum fracticalcis gen. nov. sp. nov., a Novel Fumarate-Fermenting Microorganism From a Deep Fractured Carbonate Aquifer of the US Great Basin.</title>
        <authorList>
            <person name="Hamilton-Brehm S.D."/>
            <person name="Stewart L.E."/>
            <person name="Zavarin M."/>
            <person name="Caldwell M."/>
            <person name="Lawson P.A."/>
            <person name="Onstott T.C."/>
            <person name="Grzymski J."/>
            <person name="Neveux I."/>
            <person name="Lollar B.S."/>
            <person name="Russell C.E."/>
            <person name="Moser D.P."/>
        </authorList>
    </citation>
    <scope>NUCLEOTIDE SEQUENCE [LARGE SCALE GENOMIC DNA]</scope>
    <source>
        <strain evidence="1 2">DRI-13</strain>
    </source>
</reference>
<dbReference type="AlphaFoldDB" id="A0A7G6E0B2"/>
<proteinExistence type="predicted"/>
<organism evidence="1 2">
    <name type="scientific">Thermanaerosceptrum fracticalcis</name>
    <dbReference type="NCBI Taxonomy" id="1712410"/>
    <lineage>
        <taxon>Bacteria</taxon>
        <taxon>Bacillati</taxon>
        <taxon>Bacillota</taxon>
        <taxon>Clostridia</taxon>
        <taxon>Eubacteriales</taxon>
        <taxon>Peptococcaceae</taxon>
        <taxon>Thermanaerosceptrum</taxon>
    </lineage>
</organism>
<dbReference type="InterPro" id="IPR005883">
    <property type="entry name" value="PilM"/>
</dbReference>
<dbReference type="Proteomes" id="UP000515847">
    <property type="component" value="Chromosome"/>
</dbReference>
<dbReference type="InterPro" id="IPR050696">
    <property type="entry name" value="FtsA/MreB"/>
</dbReference>
<dbReference type="Pfam" id="PF11104">
    <property type="entry name" value="PilM_2"/>
    <property type="match status" value="1"/>
</dbReference>
<keyword evidence="2" id="KW-1185">Reference proteome</keyword>
<dbReference type="EMBL" id="CP045798">
    <property type="protein sequence ID" value="QNB45516.1"/>
    <property type="molecule type" value="Genomic_DNA"/>
</dbReference>
<dbReference type="RefSeq" id="WP_034425521.1">
    <property type="nucleotide sequence ID" value="NZ_CP045798.1"/>
</dbReference>
<dbReference type="Gene3D" id="3.30.420.40">
    <property type="match status" value="1"/>
</dbReference>
<evidence type="ECO:0008006" key="3">
    <source>
        <dbReference type="Google" id="ProtNLM"/>
    </source>
</evidence>
<gene>
    <name evidence="1" type="ORF">BR63_03800</name>
</gene>
<dbReference type="KEGG" id="tfr:BR63_03800"/>
<dbReference type="InterPro" id="IPR043129">
    <property type="entry name" value="ATPase_NBD"/>
</dbReference>
<dbReference type="PANTHER" id="PTHR32432">
    <property type="entry name" value="CELL DIVISION PROTEIN FTSA-RELATED"/>
    <property type="match status" value="1"/>
</dbReference>
<protein>
    <recommendedName>
        <fullName evidence="3">Type IV pilus assembly protein PilM</fullName>
    </recommendedName>
</protein>
<dbReference type="PANTHER" id="PTHR32432:SF3">
    <property type="entry name" value="ETHANOLAMINE UTILIZATION PROTEIN EUTJ"/>
    <property type="match status" value="1"/>
</dbReference>
<dbReference type="SUPFAM" id="SSF53067">
    <property type="entry name" value="Actin-like ATPase domain"/>
    <property type="match status" value="1"/>
</dbReference>
<dbReference type="OrthoDB" id="9765023at2"/>
<accession>A0A7G6E0B2</accession>